<evidence type="ECO:0000256" key="2">
    <source>
        <dbReference type="SAM" id="MobiDB-lite"/>
    </source>
</evidence>
<sequence length="526" mass="57556">MQDTMQRRPEGLMSALLHHCTDLQPALSSMQSPAESQADAFAASFPQTPSNQTSRAPSPSQHGSGMRPEAAHELDENLAQSLAYVSGNILGDNGHSDPLTYRASQMLGNPSFSDSMIFSALPPAGSMQFPDQSFGEQSAAPAGDGSQTQEDNINTSPSVSFKHAKISHGDSPGVPKSQRYACPYNKWDPEGCPLCCMPSNKNPGGGAETFSRVKSHILRNHDESVRCRRCWSSFVGKPEALKEHAKSGDCIYKARPKGYWMNEYQTSYVRGQRFEGGGEEKWYHLFTVLLPHVKICDDQGNHLISPYYIPLSERGSEQAVLAALQADGKQSDFQPSTWPFSGQTSTMGSLCVQYENASLRSSSCASPIILEDVLSANASFPSLSSSTHNGPSIALSPDPGPMPSFLSTSAPRPIPIRGSHRIDGRLDEACNSFNTIKAPASMPYLPSKRLSNNFLSYDNERLRRDNRQLRQERNDLQRRIDAVRANIDPLNQTIEAALYQNGIPLEVSTKLFAATETLNNLRQALG</sequence>
<organism evidence="3">
    <name type="scientific">Bionectria ochroleuca</name>
    <name type="common">Gliocladium roseum</name>
    <dbReference type="NCBI Taxonomy" id="29856"/>
    <lineage>
        <taxon>Eukaryota</taxon>
        <taxon>Fungi</taxon>
        <taxon>Dikarya</taxon>
        <taxon>Ascomycota</taxon>
        <taxon>Pezizomycotina</taxon>
        <taxon>Sordariomycetes</taxon>
        <taxon>Hypocreomycetidae</taxon>
        <taxon>Hypocreales</taxon>
        <taxon>Bionectriaceae</taxon>
        <taxon>Clonostachys</taxon>
    </lineage>
</organism>
<feature type="compositionally biased region" description="Polar residues" evidence="2">
    <location>
        <begin position="45"/>
        <end position="63"/>
    </location>
</feature>
<protein>
    <submittedName>
        <fullName evidence="3">Uncharacterized protein</fullName>
    </submittedName>
</protein>
<proteinExistence type="predicted"/>
<dbReference type="EMBL" id="CDPU01000028">
    <property type="protein sequence ID" value="CEO52393.1"/>
    <property type="molecule type" value="Genomic_DNA"/>
</dbReference>
<evidence type="ECO:0000313" key="3">
    <source>
        <dbReference type="EMBL" id="CEO52393.1"/>
    </source>
</evidence>
<gene>
    <name evidence="3" type="ORF">BN869_000008451_1</name>
</gene>
<accession>A0A0B7K4Y9</accession>
<keyword evidence="1" id="KW-0175">Coiled coil</keyword>
<name>A0A0B7K4Y9_BIOOC</name>
<feature type="region of interest" description="Disordered" evidence="2">
    <location>
        <begin position="123"/>
        <end position="156"/>
    </location>
</feature>
<feature type="region of interest" description="Disordered" evidence="2">
    <location>
        <begin position="45"/>
        <end position="72"/>
    </location>
</feature>
<feature type="coiled-coil region" evidence="1">
    <location>
        <begin position="452"/>
        <end position="486"/>
    </location>
</feature>
<evidence type="ECO:0000256" key="1">
    <source>
        <dbReference type="SAM" id="Coils"/>
    </source>
</evidence>
<reference evidence="3" key="1">
    <citation type="submission" date="2015-01" db="EMBL/GenBank/DDBJ databases">
        <authorList>
            <person name="Durling Mikael"/>
        </authorList>
    </citation>
    <scope>NUCLEOTIDE SEQUENCE</scope>
</reference>
<dbReference type="AlphaFoldDB" id="A0A0B7K4Y9"/>
<feature type="compositionally biased region" description="Polar residues" evidence="2">
    <location>
        <begin position="145"/>
        <end position="156"/>
    </location>
</feature>